<dbReference type="OrthoDB" id="893802at2"/>
<keyword evidence="2" id="KW-1185">Reference proteome</keyword>
<protein>
    <recommendedName>
        <fullName evidence="3">Lipoprotein</fullName>
    </recommendedName>
</protein>
<comment type="caution">
    <text evidence="1">The sequence shown here is derived from an EMBL/GenBank/DDBJ whole genome shotgun (WGS) entry which is preliminary data.</text>
</comment>
<organism evidence="1 2">
    <name type="scientific">Maribacter algarum</name>
    <name type="common">ex Zhang et al. 2020</name>
    <dbReference type="NCBI Taxonomy" id="2578118"/>
    <lineage>
        <taxon>Bacteria</taxon>
        <taxon>Pseudomonadati</taxon>
        <taxon>Bacteroidota</taxon>
        <taxon>Flavobacteriia</taxon>
        <taxon>Flavobacteriales</taxon>
        <taxon>Flavobacteriaceae</taxon>
        <taxon>Maribacter</taxon>
    </lineage>
</organism>
<gene>
    <name evidence="1" type="ORF">FEE95_05505</name>
</gene>
<accession>A0A5S3PX23</accession>
<dbReference type="AlphaFoldDB" id="A0A5S3PX23"/>
<reference evidence="1 2" key="1">
    <citation type="submission" date="2019-05" db="EMBL/GenBank/DDBJ databases">
        <authorList>
            <person name="Zhang J.-Y."/>
            <person name="Feg X."/>
            <person name="Du Z.-J."/>
        </authorList>
    </citation>
    <scope>NUCLEOTIDE SEQUENCE [LARGE SCALE GENOMIC DNA]</scope>
    <source>
        <strain evidence="1 2">RZ26</strain>
    </source>
</reference>
<evidence type="ECO:0000313" key="2">
    <source>
        <dbReference type="Proteomes" id="UP000310314"/>
    </source>
</evidence>
<dbReference type="Proteomes" id="UP000310314">
    <property type="component" value="Unassembled WGS sequence"/>
</dbReference>
<dbReference type="EMBL" id="VATY01000001">
    <property type="protein sequence ID" value="TMM59576.1"/>
    <property type="molecule type" value="Genomic_DNA"/>
</dbReference>
<sequence>MTLLLVNSCTNDDAPNFHFVPLQIVSAELPEFFSLNQTYQIRVTYNKPDSCTSFSGFDVTPKDVTVRNVVLIGTKRTDQENCDETSSEEVATFGFEVQHFQTYIFRFWQGEDANGEQKYFEVEVPVI</sequence>
<evidence type="ECO:0008006" key="3">
    <source>
        <dbReference type="Google" id="ProtNLM"/>
    </source>
</evidence>
<proteinExistence type="predicted"/>
<name>A0A5S3PX23_9FLAO</name>
<evidence type="ECO:0000313" key="1">
    <source>
        <dbReference type="EMBL" id="TMM59576.1"/>
    </source>
</evidence>